<name>A0A5C5ZIZ8_9BACT</name>
<dbReference type="RefSeq" id="WP_146582579.1">
    <property type="nucleotide sequence ID" value="NZ_SJPM01000030.1"/>
</dbReference>
<feature type="compositionally biased region" description="Polar residues" evidence="1">
    <location>
        <begin position="1"/>
        <end position="21"/>
    </location>
</feature>
<evidence type="ECO:0000313" key="2">
    <source>
        <dbReference type="EMBL" id="TWT86977.1"/>
    </source>
</evidence>
<protein>
    <recommendedName>
        <fullName evidence="4">HicB family protein</fullName>
    </recommendedName>
</protein>
<feature type="region of interest" description="Disordered" evidence="1">
    <location>
        <begin position="239"/>
        <end position="282"/>
    </location>
</feature>
<dbReference type="EMBL" id="SJPM01000030">
    <property type="protein sequence ID" value="TWT86977.1"/>
    <property type="molecule type" value="Genomic_DNA"/>
</dbReference>
<gene>
    <name evidence="2" type="ORF">Pla100_60040</name>
</gene>
<dbReference type="Proteomes" id="UP000316213">
    <property type="component" value="Unassembled WGS sequence"/>
</dbReference>
<organism evidence="2 3">
    <name type="scientific">Neorhodopirellula pilleata</name>
    <dbReference type="NCBI Taxonomy" id="2714738"/>
    <lineage>
        <taxon>Bacteria</taxon>
        <taxon>Pseudomonadati</taxon>
        <taxon>Planctomycetota</taxon>
        <taxon>Planctomycetia</taxon>
        <taxon>Pirellulales</taxon>
        <taxon>Pirellulaceae</taxon>
        <taxon>Neorhodopirellula</taxon>
    </lineage>
</organism>
<evidence type="ECO:0000313" key="3">
    <source>
        <dbReference type="Proteomes" id="UP000316213"/>
    </source>
</evidence>
<evidence type="ECO:0000256" key="1">
    <source>
        <dbReference type="SAM" id="MobiDB-lite"/>
    </source>
</evidence>
<sequence length="282" mass="30581">MTSSSKPGKKSNPTSRTSSAMMANAKRSEKASPESGASSSTGDSPVYASDVVAMVKRKEAAQKHEAAARAAGRSQKGGTPIKAEASAAVMSLPGHVDELPIVSLDLPEIPDNVPMQDRPGLVLRMAEEAFAKTGSWVVFYRELLGPGGVVDQLYDTPEARRYFEKSPQFADLLEMVTAIRSQDDSKAGAHEPERVITVRLPRSLHAAAVREAEELELTINSYCLTKLLQPAGARFTPVQSGVRRGRRPGPQISFERIKVRIDQGDQGTKSGRKRKSKATRRK</sequence>
<dbReference type="AlphaFoldDB" id="A0A5C5ZIZ8"/>
<feature type="region of interest" description="Disordered" evidence="1">
    <location>
        <begin position="1"/>
        <end position="46"/>
    </location>
</feature>
<feature type="compositionally biased region" description="Basic residues" evidence="1">
    <location>
        <begin position="270"/>
        <end position="282"/>
    </location>
</feature>
<accession>A0A5C5ZIZ8</accession>
<comment type="caution">
    <text evidence="2">The sequence shown here is derived from an EMBL/GenBank/DDBJ whole genome shotgun (WGS) entry which is preliminary data.</text>
</comment>
<proteinExistence type="predicted"/>
<dbReference type="OrthoDB" id="268431at2"/>
<keyword evidence="3" id="KW-1185">Reference proteome</keyword>
<evidence type="ECO:0008006" key="4">
    <source>
        <dbReference type="Google" id="ProtNLM"/>
    </source>
</evidence>
<reference evidence="2 3" key="1">
    <citation type="submission" date="2019-02" db="EMBL/GenBank/DDBJ databases">
        <title>Deep-cultivation of Planctomycetes and their phenomic and genomic characterization uncovers novel biology.</title>
        <authorList>
            <person name="Wiegand S."/>
            <person name="Jogler M."/>
            <person name="Boedeker C."/>
            <person name="Pinto D."/>
            <person name="Vollmers J."/>
            <person name="Rivas-Marin E."/>
            <person name="Kohn T."/>
            <person name="Peeters S.H."/>
            <person name="Heuer A."/>
            <person name="Rast P."/>
            <person name="Oberbeckmann S."/>
            <person name="Bunk B."/>
            <person name="Jeske O."/>
            <person name="Meyerdierks A."/>
            <person name="Storesund J.E."/>
            <person name="Kallscheuer N."/>
            <person name="Luecker S."/>
            <person name="Lage O.M."/>
            <person name="Pohl T."/>
            <person name="Merkel B.J."/>
            <person name="Hornburger P."/>
            <person name="Mueller R.-W."/>
            <person name="Bruemmer F."/>
            <person name="Labrenz M."/>
            <person name="Spormann A.M."/>
            <person name="Op Den Camp H."/>
            <person name="Overmann J."/>
            <person name="Amann R."/>
            <person name="Jetten M.S.M."/>
            <person name="Mascher T."/>
            <person name="Medema M.H."/>
            <person name="Devos D.P."/>
            <person name="Kaster A.-K."/>
            <person name="Ovreas L."/>
            <person name="Rohde M."/>
            <person name="Galperin M.Y."/>
            <person name="Jogler C."/>
        </authorList>
    </citation>
    <scope>NUCLEOTIDE SEQUENCE [LARGE SCALE GENOMIC DNA]</scope>
    <source>
        <strain evidence="2 3">Pla100</strain>
    </source>
</reference>